<dbReference type="InterPro" id="IPR012340">
    <property type="entry name" value="NA-bd_OB-fold"/>
</dbReference>
<organism evidence="3 4">
    <name type="scientific">Bdellovibrio bacteriovorus str. Tiberius</name>
    <dbReference type="NCBI Taxonomy" id="1069642"/>
    <lineage>
        <taxon>Bacteria</taxon>
        <taxon>Pseudomonadati</taxon>
        <taxon>Bdellovibrionota</taxon>
        <taxon>Bdellovibrionia</taxon>
        <taxon>Bdellovibrionales</taxon>
        <taxon>Pseudobdellovibrionaceae</taxon>
        <taxon>Bdellovibrio</taxon>
    </lineage>
</organism>
<dbReference type="EMBL" id="CP002930">
    <property type="protein sequence ID" value="AFY01076.1"/>
    <property type="molecule type" value="Genomic_DNA"/>
</dbReference>
<dbReference type="PATRIC" id="fig|1069642.3.peg.1359"/>
<dbReference type="InterPro" id="IPR036388">
    <property type="entry name" value="WH-like_DNA-bd_sf"/>
</dbReference>
<dbReference type="OrthoDB" id="5290193at2"/>
<dbReference type="Pfam" id="PF13509">
    <property type="entry name" value="S1_2"/>
    <property type="match status" value="2"/>
</dbReference>
<feature type="domain" description="S1 motif" evidence="2">
    <location>
        <begin position="69"/>
        <end position="130"/>
    </location>
</feature>
<dbReference type="SMART" id="SM00316">
    <property type="entry name" value="S1"/>
    <property type="match status" value="3"/>
</dbReference>
<dbReference type="STRING" id="1069642.Bdt_1378"/>
<accession>K7YMP6</accession>
<dbReference type="PANTHER" id="PTHR37296">
    <property type="entry name" value="CONSERVED VIRULENCE FACTOR B"/>
    <property type="match status" value="1"/>
</dbReference>
<feature type="domain" description="S1 motif" evidence="2">
    <location>
        <begin position="143"/>
        <end position="205"/>
    </location>
</feature>
<feature type="domain" description="S1 motif" evidence="2">
    <location>
        <begin position="3"/>
        <end position="65"/>
    </location>
</feature>
<dbReference type="InterPro" id="IPR003029">
    <property type="entry name" value="S1_domain"/>
</dbReference>
<gene>
    <name evidence="3" type="ORF">Bdt_1378</name>
</gene>
<dbReference type="PIRSF" id="PIRSF012524">
    <property type="entry name" value="YitL_S1"/>
    <property type="match status" value="1"/>
</dbReference>
<protein>
    <submittedName>
        <fullName evidence="3">Nucleic acid binding protein</fullName>
    </submittedName>
</protein>
<dbReference type="AlphaFoldDB" id="K7YMP6"/>
<name>K7YMP6_BDEBC</name>
<evidence type="ECO:0000313" key="3">
    <source>
        <dbReference type="EMBL" id="AFY01076.1"/>
    </source>
</evidence>
<evidence type="ECO:0000313" key="4">
    <source>
        <dbReference type="Proteomes" id="UP000010074"/>
    </source>
</evidence>
<dbReference type="PANTHER" id="PTHR37296:SF1">
    <property type="entry name" value="CONSERVED VIRULENCE FACTOR B"/>
    <property type="match status" value="1"/>
</dbReference>
<proteinExistence type="inferred from homology"/>
<dbReference type="HOGENOM" id="CLU_064885_1_0_7"/>
<dbReference type="InterPro" id="IPR014464">
    <property type="entry name" value="CvfB_fam"/>
</dbReference>
<dbReference type="Gene3D" id="1.10.10.10">
    <property type="entry name" value="Winged helix-like DNA-binding domain superfamily/Winged helix DNA-binding domain"/>
    <property type="match status" value="1"/>
</dbReference>
<dbReference type="RefSeq" id="WP_015090538.1">
    <property type="nucleotide sequence ID" value="NC_019567.1"/>
</dbReference>
<dbReference type="InterPro" id="IPR040764">
    <property type="entry name" value="CvfB_WH"/>
</dbReference>
<evidence type="ECO:0000259" key="2">
    <source>
        <dbReference type="SMART" id="SM00316"/>
    </source>
</evidence>
<comment type="similarity">
    <text evidence="1">Belongs to the CvfB family.</text>
</comment>
<reference evidence="3 4" key="1">
    <citation type="journal article" date="2012" name="BMC Genomics">
        <title>Genome analysis of a simultaneously predatory and prey-independent, novel Bdellovibrio bacteriovorus from the River Tiber, supports in silico predictions of both ancient and recent lateral gene transfer from diverse bacteria.</title>
        <authorList>
            <person name="Hobley L."/>
            <person name="Lerner T.R."/>
            <person name="Williams L.E."/>
            <person name="Lambert C."/>
            <person name="Till R."/>
            <person name="Milner D.S."/>
            <person name="Basford S.M."/>
            <person name="Capeness M.J."/>
            <person name="Fenton A.K."/>
            <person name="Atterbury R.J."/>
            <person name="Harris M.A."/>
            <person name="Sockett R.E."/>
        </authorList>
    </citation>
    <scope>NUCLEOTIDE SEQUENCE [LARGE SCALE GENOMIC DNA]</scope>
    <source>
        <strain evidence="3 4">Tiberius</strain>
    </source>
</reference>
<dbReference type="InterPro" id="IPR039566">
    <property type="entry name" value="CvfB_S1_st"/>
</dbReference>
<sequence length="278" mass="31342">MVQIGQINKLKVVKTMEYGVFLDGGSDGEILLPARYQPEKCEVGDELEVFVCFDSEDRLVAMTEIPFAMVGTFGLLKVKSIERVGAFLDWGLPKDLFLPFSEQTRDLKIGQNVLVYLYLDNTDRISSSMRLDRFIDKESGNYEAGQSVDLLIAAKTDLGYKAIINGRHWGMLYANEVFQQLEYGQRLKGFIKQVRDDGKIDLRLNEAGHKATADIGERIMELLKSKGGFLPITDKTDPEAIYDLFGVSKKKYKIALGGLYKKRLITVHDDGIRLVDGR</sequence>
<evidence type="ECO:0000256" key="1">
    <source>
        <dbReference type="PIRNR" id="PIRNR012524"/>
    </source>
</evidence>
<dbReference type="Proteomes" id="UP000010074">
    <property type="component" value="Chromosome"/>
</dbReference>
<dbReference type="Gene3D" id="2.40.50.140">
    <property type="entry name" value="Nucleic acid-binding proteins"/>
    <property type="match status" value="2"/>
</dbReference>
<dbReference type="GO" id="GO:0003676">
    <property type="term" value="F:nucleic acid binding"/>
    <property type="evidence" value="ECO:0007669"/>
    <property type="project" value="InterPro"/>
</dbReference>
<dbReference type="Pfam" id="PF17783">
    <property type="entry name" value="WHD_CvfB"/>
    <property type="match status" value="1"/>
</dbReference>
<dbReference type="KEGG" id="bbat:Bdt_1378"/>